<sequence>MAPAQHAAWVFGSGARTNKRVPADRLPVQLRGCPALPCLALSCPACLNSSLLCFAMPCLALRGWHVSASMLRRHAYTHAVLFFILFFSFPCCLSGFLFFTSSCSFLSDHAHFPVSLGAFPHLSIVAELRIPVGVGSGICFLGRPGWFRGVRGRGGRLGFFSGWRCWLEGPPP</sequence>
<keyword evidence="2" id="KW-1185">Reference proteome</keyword>
<accession>A0ACB7PDR5</accession>
<name>A0ACB7PDR5_9PEZI</name>
<gene>
    <name evidence="1" type="ORF">F5144DRAFT_574867</name>
</gene>
<protein>
    <submittedName>
        <fullName evidence="1">Uncharacterized protein</fullName>
    </submittedName>
</protein>
<comment type="caution">
    <text evidence="1">The sequence shown here is derived from an EMBL/GenBank/DDBJ whole genome shotgun (WGS) entry which is preliminary data.</text>
</comment>
<evidence type="ECO:0000313" key="1">
    <source>
        <dbReference type="EMBL" id="KAH6632664.1"/>
    </source>
</evidence>
<dbReference type="Proteomes" id="UP000724584">
    <property type="component" value="Unassembled WGS sequence"/>
</dbReference>
<evidence type="ECO:0000313" key="2">
    <source>
        <dbReference type="Proteomes" id="UP000724584"/>
    </source>
</evidence>
<organism evidence="1 2">
    <name type="scientific">Chaetomium tenue</name>
    <dbReference type="NCBI Taxonomy" id="1854479"/>
    <lineage>
        <taxon>Eukaryota</taxon>
        <taxon>Fungi</taxon>
        <taxon>Dikarya</taxon>
        <taxon>Ascomycota</taxon>
        <taxon>Pezizomycotina</taxon>
        <taxon>Sordariomycetes</taxon>
        <taxon>Sordariomycetidae</taxon>
        <taxon>Sordariales</taxon>
        <taxon>Chaetomiaceae</taxon>
        <taxon>Chaetomium</taxon>
    </lineage>
</organism>
<proteinExistence type="predicted"/>
<reference evidence="1 2" key="1">
    <citation type="journal article" date="2021" name="Nat. Commun.">
        <title>Genetic determinants of endophytism in the Arabidopsis root mycobiome.</title>
        <authorList>
            <person name="Mesny F."/>
            <person name="Miyauchi S."/>
            <person name="Thiergart T."/>
            <person name="Pickel B."/>
            <person name="Atanasova L."/>
            <person name="Karlsson M."/>
            <person name="Huettel B."/>
            <person name="Barry K.W."/>
            <person name="Haridas S."/>
            <person name="Chen C."/>
            <person name="Bauer D."/>
            <person name="Andreopoulos W."/>
            <person name="Pangilinan J."/>
            <person name="LaButti K."/>
            <person name="Riley R."/>
            <person name="Lipzen A."/>
            <person name="Clum A."/>
            <person name="Drula E."/>
            <person name="Henrissat B."/>
            <person name="Kohler A."/>
            <person name="Grigoriev I.V."/>
            <person name="Martin F.M."/>
            <person name="Hacquard S."/>
        </authorList>
    </citation>
    <scope>NUCLEOTIDE SEQUENCE [LARGE SCALE GENOMIC DNA]</scope>
    <source>
        <strain evidence="1 2">MPI-SDFR-AT-0079</strain>
    </source>
</reference>
<dbReference type="EMBL" id="JAGIZQ010000004">
    <property type="protein sequence ID" value="KAH6632664.1"/>
    <property type="molecule type" value="Genomic_DNA"/>
</dbReference>